<accession>A0A099K8H9</accession>
<proteinExistence type="predicted"/>
<evidence type="ECO:0008006" key="3">
    <source>
        <dbReference type="Google" id="ProtNLM"/>
    </source>
</evidence>
<sequence length="96" mass="10933">MLELRPNCECCDKDLPPESTEANICTFECTFCTDCVEGVLNKQCPNCGGNFVRRPIRPFAALKNYPASTKRILKEQGCAENTYQALNENFFCRIER</sequence>
<dbReference type="InterPro" id="IPR010696">
    <property type="entry name" value="DUF1272"/>
</dbReference>
<dbReference type="AlphaFoldDB" id="A0A099K8H9"/>
<gene>
    <name evidence="1" type="ORF">ND2E_0968</name>
</gene>
<dbReference type="RefSeq" id="WP_033096035.1">
    <property type="nucleotide sequence ID" value="NZ_JQED01000057.1"/>
</dbReference>
<dbReference type="EMBL" id="JQED01000057">
    <property type="protein sequence ID" value="KGJ86402.1"/>
    <property type="molecule type" value="Genomic_DNA"/>
</dbReference>
<evidence type="ECO:0000313" key="2">
    <source>
        <dbReference type="Proteomes" id="UP000029843"/>
    </source>
</evidence>
<comment type="caution">
    <text evidence="1">The sequence shown here is derived from an EMBL/GenBank/DDBJ whole genome shotgun (WGS) entry which is preliminary data.</text>
</comment>
<evidence type="ECO:0000313" key="1">
    <source>
        <dbReference type="EMBL" id="KGJ86402.1"/>
    </source>
</evidence>
<dbReference type="OrthoDB" id="9808883at2"/>
<protein>
    <recommendedName>
        <fullName evidence="3">DUF1272 domain-containing protein</fullName>
    </recommendedName>
</protein>
<name>A0A099K8H9_COLPS</name>
<dbReference type="Pfam" id="PF06906">
    <property type="entry name" value="DUF1272"/>
    <property type="match status" value="1"/>
</dbReference>
<dbReference type="Proteomes" id="UP000029843">
    <property type="component" value="Unassembled WGS sequence"/>
</dbReference>
<organism evidence="1 2">
    <name type="scientific">Colwellia psychrerythraea</name>
    <name type="common">Vibrio psychroerythus</name>
    <dbReference type="NCBI Taxonomy" id="28229"/>
    <lineage>
        <taxon>Bacteria</taxon>
        <taxon>Pseudomonadati</taxon>
        <taxon>Pseudomonadota</taxon>
        <taxon>Gammaproteobacteria</taxon>
        <taxon>Alteromonadales</taxon>
        <taxon>Colwelliaceae</taxon>
        <taxon>Colwellia</taxon>
    </lineage>
</organism>
<dbReference type="PATRIC" id="fig|28229.4.peg.4462"/>
<reference evidence="1 2" key="1">
    <citation type="submission" date="2014-08" db="EMBL/GenBank/DDBJ databases">
        <title>Genomic and Phenotypic Diversity of Colwellia psychrerythraea strains from Disparate Marine Basins.</title>
        <authorList>
            <person name="Techtmann S.M."/>
            <person name="Stelling S.C."/>
            <person name="Utturkar S.M."/>
            <person name="Alshibli N."/>
            <person name="Harris A."/>
            <person name="Brown S.D."/>
            <person name="Hazen T.C."/>
        </authorList>
    </citation>
    <scope>NUCLEOTIDE SEQUENCE [LARGE SCALE GENOMIC DNA]</scope>
    <source>
        <strain evidence="1 2">ND2E</strain>
    </source>
</reference>